<organism evidence="1 2">
    <name type="scientific">Hebeloma cylindrosporum</name>
    <dbReference type="NCBI Taxonomy" id="76867"/>
    <lineage>
        <taxon>Eukaryota</taxon>
        <taxon>Fungi</taxon>
        <taxon>Dikarya</taxon>
        <taxon>Basidiomycota</taxon>
        <taxon>Agaricomycotina</taxon>
        <taxon>Agaricomycetes</taxon>
        <taxon>Agaricomycetidae</taxon>
        <taxon>Agaricales</taxon>
        <taxon>Agaricineae</taxon>
        <taxon>Hymenogastraceae</taxon>
        <taxon>Hebeloma</taxon>
    </lineage>
</organism>
<evidence type="ECO:0000313" key="2">
    <source>
        <dbReference type="Proteomes" id="UP000053424"/>
    </source>
</evidence>
<proteinExistence type="predicted"/>
<dbReference type="HOGENOM" id="CLU_2590027_0_0_1"/>
<dbReference type="Proteomes" id="UP000053424">
    <property type="component" value="Unassembled WGS sequence"/>
</dbReference>
<name>A0A0C2XSD0_HEBCY</name>
<gene>
    <name evidence="1" type="ORF">M413DRAFT_446029</name>
</gene>
<sequence length="80" mass="9457">MGQKFLVDYPGSCIFFFLRGAREGGAGLVWSRSDGSHKSQQGTVYERIVKFLRRMERQSTWFLNHWGGYHTKEKKEKERK</sequence>
<evidence type="ECO:0000313" key="1">
    <source>
        <dbReference type="EMBL" id="KIM40598.1"/>
    </source>
</evidence>
<reference evidence="2" key="2">
    <citation type="submission" date="2015-01" db="EMBL/GenBank/DDBJ databases">
        <title>Evolutionary Origins and Diversification of the Mycorrhizal Mutualists.</title>
        <authorList>
            <consortium name="DOE Joint Genome Institute"/>
            <consortium name="Mycorrhizal Genomics Consortium"/>
            <person name="Kohler A."/>
            <person name="Kuo A."/>
            <person name="Nagy L.G."/>
            <person name="Floudas D."/>
            <person name="Copeland A."/>
            <person name="Barry K.W."/>
            <person name="Cichocki N."/>
            <person name="Veneault-Fourrey C."/>
            <person name="LaButti K."/>
            <person name="Lindquist E.A."/>
            <person name="Lipzen A."/>
            <person name="Lundell T."/>
            <person name="Morin E."/>
            <person name="Murat C."/>
            <person name="Riley R."/>
            <person name="Ohm R."/>
            <person name="Sun H."/>
            <person name="Tunlid A."/>
            <person name="Henrissat B."/>
            <person name="Grigoriev I.V."/>
            <person name="Hibbett D.S."/>
            <person name="Martin F."/>
        </authorList>
    </citation>
    <scope>NUCLEOTIDE SEQUENCE [LARGE SCALE GENOMIC DNA]</scope>
    <source>
        <strain evidence="2">h7</strain>
    </source>
</reference>
<dbReference type="AlphaFoldDB" id="A0A0C2XSD0"/>
<keyword evidence="2" id="KW-1185">Reference proteome</keyword>
<dbReference type="EMBL" id="KN831782">
    <property type="protein sequence ID" value="KIM40598.1"/>
    <property type="molecule type" value="Genomic_DNA"/>
</dbReference>
<accession>A0A0C2XSD0</accession>
<reference evidence="1 2" key="1">
    <citation type="submission" date="2014-04" db="EMBL/GenBank/DDBJ databases">
        <authorList>
            <consortium name="DOE Joint Genome Institute"/>
            <person name="Kuo A."/>
            <person name="Gay G."/>
            <person name="Dore J."/>
            <person name="Kohler A."/>
            <person name="Nagy L.G."/>
            <person name="Floudas D."/>
            <person name="Copeland A."/>
            <person name="Barry K.W."/>
            <person name="Cichocki N."/>
            <person name="Veneault-Fourrey C."/>
            <person name="LaButti K."/>
            <person name="Lindquist E.A."/>
            <person name="Lipzen A."/>
            <person name="Lundell T."/>
            <person name="Morin E."/>
            <person name="Murat C."/>
            <person name="Sun H."/>
            <person name="Tunlid A."/>
            <person name="Henrissat B."/>
            <person name="Grigoriev I.V."/>
            <person name="Hibbett D.S."/>
            <person name="Martin F."/>
            <person name="Nordberg H.P."/>
            <person name="Cantor M.N."/>
            <person name="Hua S.X."/>
        </authorList>
    </citation>
    <scope>NUCLEOTIDE SEQUENCE [LARGE SCALE GENOMIC DNA]</scope>
    <source>
        <strain evidence="2">h7</strain>
    </source>
</reference>
<protein>
    <submittedName>
        <fullName evidence="1">Uncharacterized protein</fullName>
    </submittedName>
</protein>